<evidence type="ECO:0000313" key="2">
    <source>
        <dbReference type="EMBL" id="QJA56184.1"/>
    </source>
</evidence>
<protein>
    <submittedName>
        <fullName evidence="2">Uncharacterized protein</fullName>
    </submittedName>
</protein>
<sequence>MLKEDFQLVPYNLEVATIEALKAKYMDIILPPEDKAAYAMVMGGLRECRDIRRDVDDWHKDKKALILKAGKHYDGEKNRVHALVEPIEDHLKAVRKIEDDRVEAIQAEKIRVEQERVAGIRDKIQEFRQVAADVGPDMTAEDVQAVLNVINGTEIFESDFQEFREDARLALSASKAIIEARLKVRIVWEEDQAKAEVEALRLEKIRAEQEAEAKRLEDIRKAEEEKSRLEREYLEAERRQVAAEKAALGAEKASEAQRKRQEEFEKQALETARIAAEKGAAEKVLREVREAKERAEAEARKEALKPDKDKILSWARELNQRLLDMRPDLSSPEARRIMDAAEHEIDISVSIAVENAKEL</sequence>
<dbReference type="AlphaFoldDB" id="A0A6M3IFM3"/>
<keyword evidence="1" id="KW-0175">Coiled coil</keyword>
<gene>
    <name evidence="2" type="ORF">MM415B01904_0002</name>
</gene>
<name>A0A6M3IFM3_9ZZZZ</name>
<evidence type="ECO:0000256" key="1">
    <source>
        <dbReference type="SAM" id="Coils"/>
    </source>
</evidence>
<dbReference type="EMBL" id="MT141205">
    <property type="protein sequence ID" value="QJA56184.1"/>
    <property type="molecule type" value="Genomic_DNA"/>
</dbReference>
<feature type="coiled-coil region" evidence="1">
    <location>
        <begin position="274"/>
        <end position="305"/>
    </location>
</feature>
<proteinExistence type="predicted"/>
<reference evidence="2" key="1">
    <citation type="submission" date="2020-03" db="EMBL/GenBank/DDBJ databases">
        <title>The deep terrestrial virosphere.</title>
        <authorList>
            <person name="Holmfeldt K."/>
            <person name="Nilsson E."/>
            <person name="Simone D."/>
            <person name="Lopez-Fernandez M."/>
            <person name="Wu X."/>
            <person name="de Brujin I."/>
            <person name="Lundin D."/>
            <person name="Andersson A."/>
            <person name="Bertilsson S."/>
            <person name="Dopson M."/>
        </authorList>
    </citation>
    <scope>NUCLEOTIDE SEQUENCE</scope>
    <source>
        <strain evidence="2">MM415B01904</strain>
    </source>
</reference>
<feature type="coiled-coil region" evidence="1">
    <location>
        <begin position="190"/>
        <end position="246"/>
    </location>
</feature>
<accession>A0A6M3IFM3</accession>
<organism evidence="2">
    <name type="scientific">viral metagenome</name>
    <dbReference type="NCBI Taxonomy" id="1070528"/>
    <lineage>
        <taxon>unclassified sequences</taxon>
        <taxon>metagenomes</taxon>
        <taxon>organismal metagenomes</taxon>
    </lineage>
</organism>